<name>A0ABD4T799_9CYAN</name>
<feature type="domain" description="Glycosyl transferase family 1" evidence="1">
    <location>
        <begin position="241"/>
        <end position="393"/>
    </location>
</feature>
<evidence type="ECO:0000313" key="3">
    <source>
        <dbReference type="Proteomes" id="UP000031561"/>
    </source>
</evidence>
<accession>A0ABD4T799</accession>
<evidence type="ECO:0000259" key="1">
    <source>
        <dbReference type="Pfam" id="PF00534"/>
    </source>
</evidence>
<dbReference type="PANTHER" id="PTHR45947:SF3">
    <property type="entry name" value="SULFOQUINOVOSYL TRANSFERASE SQD2"/>
    <property type="match status" value="1"/>
</dbReference>
<dbReference type="Pfam" id="PF00534">
    <property type="entry name" value="Glycos_transf_1"/>
    <property type="match status" value="1"/>
</dbReference>
<organism evidence="2 3">
    <name type="scientific">Lyngbya confervoides BDU141951</name>
    <dbReference type="NCBI Taxonomy" id="1574623"/>
    <lineage>
        <taxon>Bacteria</taxon>
        <taxon>Bacillati</taxon>
        <taxon>Cyanobacteriota</taxon>
        <taxon>Cyanophyceae</taxon>
        <taxon>Oscillatoriophycideae</taxon>
        <taxon>Oscillatoriales</taxon>
        <taxon>Microcoleaceae</taxon>
        <taxon>Lyngbya</taxon>
    </lineage>
</organism>
<dbReference type="Gene3D" id="3.40.50.2000">
    <property type="entry name" value="Glycogen Phosphorylase B"/>
    <property type="match status" value="2"/>
</dbReference>
<dbReference type="PANTHER" id="PTHR45947">
    <property type="entry name" value="SULFOQUINOVOSYL TRANSFERASE SQD2"/>
    <property type="match status" value="1"/>
</dbReference>
<dbReference type="InterPro" id="IPR050194">
    <property type="entry name" value="Glycosyltransferase_grp1"/>
</dbReference>
<reference evidence="2 3" key="1">
    <citation type="journal article" date="2015" name="Genome Announc.">
        <title>Draft Genome Sequence of Filamentous Marine Cyanobacterium Lyngbya confervoides Strain BDU141951.</title>
        <authorList>
            <person name="Chandrababunaidu M.M."/>
            <person name="Sen D."/>
            <person name="Tripathy S."/>
        </authorList>
    </citation>
    <scope>NUCLEOTIDE SEQUENCE [LARGE SCALE GENOMIC DNA]</scope>
    <source>
        <strain evidence="2 3">BDU141951</strain>
    </source>
</reference>
<dbReference type="RefSeq" id="WP_166276631.1">
    <property type="nucleotide sequence ID" value="NZ_JTHE03000100.1"/>
</dbReference>
<dbReference type="CDD" id="cd03801">
    <property type="entry name" value="GT4_PimA-like"/>
    <property type="match status" value="1"/>
</dbReference>
<dbReference type="EMBL" id="JTHE03000100">
    <property type="protein sequence ID" value="MCM1984603.1"/>
    <property type="molecule type" value="Genomic_DNA"/>
</dbReference>
<keyword evidence="3" id="KW-1185">Reference proteome</keyword>
<proteinExistence type="predicted"/>
<comment type="caution">
    <text evidence="2">The sequence shown here is derived from an EMBL/GenBank/DDBJ whole genome shotgun (WGS) entry which is preliminary data.</text>
</comment>
<protein>
    <submittedName>
        <fullName evidence="2">Glycosyltransferase family 4 protein</fullName>
    </submittedName>
</protein>
<evidence type="ECO:0000313" key="2">
    <source>
        <dbReference type="EMBL" id="MCM1984603.1"/>
    </source>
</evidence>
<dbReference type="Proteomes" id="UP000031561">
    <property type="component" value="Unassembled WGS sequence"/>
</dbReference>
<dbReference type="SUPFAM" id="SSF53756">
    <property type="entry name" value="UDP-Glycosyltransferase/glycogen phosphorylase"/>
    <property type="match status" value="1"/>
</dbReference>
<sequence length="421" mass="47328">MNSPRLSLVHPTSNPFARNAAQALAEIGVLHEIITTTAYHPDGTIARFLQQLPVSVSDPLQQELLRRAWPPPKGVPLRSYPWYEILRLALLKLKVSQALKLGKHGPIDWVYKHLDRQVAAHHLNSITGIYAYEDGAASTFHAAKARGILCLYDLPILYYKMAQAIQREEADQFPELACSLQAIQEPEWKLQRKQQEIELADHIFVASSITQQSLLTEGISPNRITVIPYGSPTAYFYPLSKQDSTFRALFVGRVGARKGVHYLLDAWSKLALPQSELMLVGVNEMPSHWWDKTPNSLRYIDSVPHHQLNHYYSQANVFVFPSLVEGFGLVLLEAMACGIPIITTPNTAGPDIITDGIEGFIVPIRDSLALQEKIEWCYEHPTELAAMGQAARKKAEQLSWSRYQTQLANTVQSLLADHRQL</sequence>
<dbReference type="AlphaFoldDB" id="A0ABD4T799"/>
<dbReference type="InterPro" id="IPR001296">
    <property type="entry name" value="Glyco_trans_1"/>
</dbReference>
<gene>
    <name evidence="2" type="ORF">QQ91_0017400</name>
</gene>